<evidence type="ECO:0000256" key="1">
    <source>
        <dbReference type="SAM" id="MobiDB-lite"/>
    </source>
</evidence>
<dbReference type="EMBL" id="LXQA010621873">
    <property type="protein sequence ID" value="MCI62607.1"/>
    <property type="molecule type" value="Genomic_DNA"/>
</dbReference>
<feature type="non-terminal residue" evidence="3">
    <location>
        <position position="1"/>
    </location>
</feature>
<name>A0A392TQA1_9FABA</name>
<keyword evidence="2" id="KW-0472">Membrane</keyword>
<keyword evidence="4" id="KW-1185">Reference proteome</keyword>
<evidence type="ECO:0000313" key="4">
    <source>
        <dbReference type="Proteomes" id="UP000265520"/>
    </source>
</evidence>
<protein>
    <submittedName>
        <fullName evidence="3">Uncharacterized protein</fullName>
    </submittedName>
</protein>
<sequence length="70" mass="7796">ALELEEVAATEDAGVGQSNAHSDAQANEEDDTVCRGRILMTVLLFDLWCNFFFLSLLIWIFIAPEFAFGL</sequence>
<dbReference type="AlphaFoldDB" id="A0A392TQA1"/>
<feature type="region of interest" description="Disordered" evidence="1">
    <location>
        <begin position="1"/>
        <end position="30"/>
    </location>
</feature>
<comment type="caution">
    <text evidence="3">The sequence shown here is derived from an EMBL/GenBank/DDBJ whole genome shotgun (WGS) entry which is preliminary data.</text>
</comment>
<feature type="transmembrane region" description="Helical" evidence="2">
    <location>
        <begin position="38"/>
        <end position="62"/>
    </location>
</feature>
<reference evidence="3 4" key="1">
    <citation type="journal article" date="2018" name="Front. Plant Sci.">
        <title>Red Clover (Trifolium pratense) and Zigzag Clover (T. medium) - A Picture of Genomic Similarities and Differences.</title>
        <authorList>
            <person name="Dluhosova J."/>
            <person name="Istvanek J."/>
            <person name="Nedelnik J."/>
            <person name="Repkova J."/>
        </authorList>
    </citation>
    <scope>NUCLEOTIDE SEQUENCE [LARGE SCALE GENOMIC DNA]</scope>
    <source>
        <strain evidence="4">cv. 10/8</strain>
        <tissue evidence="3">Leaf</tissue>
    </source>
</reference>
<keyword evidence="2" id="KW-0812">Transmembrane</keyword>
<organism evidence="3 4">
    <name type="scientific">Trifolium medium</name>
    <dbReference type="NCBI Taxonomy" id="97028"/>
    <lineage>
        <taxon>Eukaryota</taxon>
        <taxon>Viridiplantae</taxon>
        <taxon>Streptophyta</taxon>
        <taxon>Embryophyta</taxon>
        <taxon>Tracheophyta</taxon>
        <taxon>Spermatophyta</taxon>
        <taxon>Magnoliopsida</taxon>
        <taxon>eudicotyledons</taxon>
        <taxon>Gunneridae</taxon>
        <taxon>Pentapetalae</taxon>
        <taxon>rosids</taxon>
        <taxon>fabids</taxon>
        <taxon>Fabales</taxon>
        <taxon>Fabaceae</taxon>
        <taxon>Papilionoideae</taxon>
        <taxon>50 kb inversion clade</taxon>
        <taxon>NPAAA clade</taxon>
        <taxon>Hologalegina</taxon>
        <taxon>IRL clade</taxon>
        <taxon>Trifolieae</taxon>
        <taxon>Trifolium</taxon>
    </lineage>
</organism>
<accession>A0A392TQA1</accession>
<keyword evidence="2" id="KW-1133">Transmembrane helix</keyword>
<dbReference type="Proteomes" id="UP000265520">
    <property type="component" value="Unassembled WGS sequence"/>
</dbReference>
<feature type="compositionally biased region" description="Polar residues" evidence="1">
    <location>
        <begin position="16"/>
        <end position="25"/>
    </location>
</feature>
<evidence type="ECO:0000256" key="2">
    <source>
        <dbReference type="SAM" id="Phobius"/>
    </source>
</evidence>
<proteinExistence type="predicted"/>
<evidence type="ECO:0000313" key="3">
    <source>
        <dbReference type="EMBL" id="MCI62607.1"/>
    </source>
</evidence>